<feature type="compositionally biased region" description="Basic and acidic residues" evidence="1">
    <location>
        <begin position="396"/>
        <end position="406"/>
    </location>
</feature>
<feature type="compositionally biased region" description="Polar residues" evidence="1">
    <location>
        <begin position="264"/>
        <end position="278"/>
    </location>
</feature>
<feature type="compositionally biased region" description="Polar residues" evidence="1">
    <location>
        <begin position="1"/>
        <end position="10"/>
    </location>
</feature>
<feature type="compositionally biased region" description="Basic and acidic residues" evidence="1">
    <location>
        <begin position="314"/>
        <end position="324"/>
    </location>
</feature>
<feature type="compositionally biased region" description="Gly residues" evidence="1">
    <location>
        <begin position="353"/>
        <end position="364"/>
    </location>
</feature>
<keyword evidence="2" id="KW-0812">Transmembrane</keyword>
<dbReference type="EMBL" id="JBHSDK010000001">
    <property type="protein sequence ID" value="MFC4333613.1"/>
    <property type="molecule type" value="Genomic_DNA"/>
</dbReference>
<feature type="region of interest" description="Disordered" evidence="1">
    <location>
        <begin position="1"/>
        <end position="410"/>
    </location>
</feature>
<keyword evidence="4" id="KW-1185">Reference proteome</keyword>
<feature type="compositionally biased region" description="Low complexity" evidence="1">
    <location>
        <begin position="282"/>
        <end position="301"/>
    </location>
</feature>
<comment type="caution">
    <text evidence="3">The sequence shown here is derived from an EMBL/GenBank/DDBJ whole genome shotgun (WGS) entry which is preliminary data.</text>
</comment>
<protein>
    <submittedName>
        <fullName evidence="3">Uncharacterized protein</fullName>
    </submittedName>
</protein>
<feature type="compositionally biased region" description="Low complexity" evidence="1">
    <location>
        <begin position="215"/>
        <end position="224"/>
    </location>
</feature>
<reference evidence="4" key="1">
    <citation type="journal article" date="2019" name="Int. J. Syst. Evol. Microbiol.">
        <title>The Global Catalogue of Microorganisms (GCM) 10K type strain sequencing project: providing services to taxonomists for standard genome sequencing and annotation.</title>
        <authorList>
            <consortium name="The Broad Institute Genomics Platform"/>
            <consortium name="The Broad Institute Genome Sequencing Center for Infectious Disease"/>
            <person name="Wu L."/>
            <person name="Ma J."/>
        </authorList>
    </citation>
    <scope>NUCLEOTIDE SEQUENCE [LARGE SCALE GENOMIC DNA]</scope>
    <source>
        <strain evidence="4">IBRC-M 10908</strain>
    </source>
</reference>
<evidence type="ECO:0000256" key="1">
    <source>
        <dbReference type="SAM" id="MobiDB-lite"/>
    </source>
</evidence>
<keyword evidence="2" id="KW-1133">Transmembrane helix</keyword>
<proteinExistence type="predicted"/>
<sequence length="462" mass="46905">MPDVPNNSQPPAWPPAGGETVSKPTNPPKIKAKGVGRVDAESDESAPVPTTEDPYWGEPPESSADVRFSAPAPPSPANDLAPNYGDAPAEAAYNGPSDHLPAQEPARPAETAPSRQVEPWPAPPGAAPDPADDAGQLGRMDMHAQIPQQPQYDRAEPAAGASGAFPQGSAFEPVSEPGAAPQGSAFEPAVPQGPSAGSAFEPAPQAPPAGSAFEPAAPQAPAPQGSAFEPAPRAGSAFEPPAGSQPGNSAFGAPSDPQGGSRASLGQWTSASRSNAPETDSAPAPQAGRPEAPAPEGFGAPYSGDAAPQAGRQDFSESDRKSDENFFADLRPGNSGSRPAAPPQDGFESQPQGGFGSQPQGGYGSQPPGGFDSQPQGGAGSRPQTGRPPAPQPQTGEHDTGDRPGGDETLIIRLPQFLRKKKSDGSDKPAVPETHDKVRHVIYAIGGLIVLAMLGGILFMLG</sequence>
<gene>
    <name evidence="3" type="ORF">ACFPET_00165</name>
</gene>
<feature type="transmembrane region" description="Helical" evidence="2">
    <location>
        <begin position="441"/>
        <end position="461"/>
    </location>
</feature>
<organism evidence="3 4">
    <name type="scientific">Salininema proteolyticum</name>
    <dbReference type="NCBI Taxonomy" id="1607685"/>
    <lineage>
        <taxon>Bacteria</taxon>
        <taxon>Bacillati</taxon>
        <taxon>Actinomycetota</taxon>
        <taxon>Actinomycetes</taxon>
        <taxon>Glycomycetales</taxon>
        <taxon>Glycomycetaceae</taxon>
        <taxon>Salininema</taxon>
    </lineage>
</organism>
<evidence type="ECO:0000313" key="3">
    <source>
        <dbReference type="EMBL" id="MFC4333613.1"/>
    </source>
</evidence>
<dbReference type="Proteomes" id="UP001595823">
    <property type="component" value="Unassembled WGS sequence"/>
</dbReference>
<evidence type="ECO:0000313" key="4">
    <source>
        <dbReference type="Proteomes" id="UP001595823"/>
    </source>
</evidence>
<name>A0ABV8TSA2_9ACTN</name>
<dbReference type="RefSeq" id="WP_380617354.1">
    <property type="nucleotide sequence ID" value="NZ_JBHSDK010000001.1"/>
</dbReference>
<evidence type="ECO:0000256" key="2">
    <source>
        <dbReference type="SAM" id="Phobius"/>
    </source>
</evidence>
<accession>A0ABV8TSA2</accession>
<keyword evidence="2" id="KW-0472">Membrane</keyword>